<dbReference type="InterPro" id="IPR044974">
    <property type="entry name" value="Disease_R_plants"/>
</dbReference>
<evidence type="ECO:0000259" key="8">
    <source>
        <dbReference type="Pfam" id="PF18052"/>
    </source>
</evidence>
<keyword evidence="3" id="KW-0677">Repeat</keyword>
<protein>
    <recommendedName>
        <fullName evidence="12">Rx N-terminal domain-containing protein</fullName>
    </recommendedName>
</protein>
<dbReference type="AlphaFoldDB" id="A0A811RCG9"/>
<evidence type="ECO:0000259" key="9">
    <source>
        <dbReference type="Pfam" id="PF23598"/>
    </source>
</evidence>
<name>A0A811RCG9_9POAL</name>
<evidence type="ECO:0000256" key="6">
    <source>
        <dbReference type="ARBA" id="ARBA00023054"/>
    </source>
</evidence>
<proteinExistence type="inferred from homology"/>
<feature type="compositionally biased region" description="Basic residues" evidence="7">
    <location>
        <begin position="812"/>
        <end position="823"/>
    </location>
</feature>
<evidence type="ECO:0000256" key="3">
    <source>
        <dbReference type="ARBA" id="ARBA00022737"/>
    </source>
</evidence>
<dbReference type="OrthoDB" id="696255at2759"/>
<keyword evidence="5" id="KW-0611">Plant defense</keyword>
<evidence type="ECO:0008006" key="12">
    <source>
        <dbReference type="Google" id="ProtNLM"/>
    </source>
</evidence>
<dbReference type="CDD" id="cd14798">
    <property type="entry name" value="RX-CC_like"/>
    <property type="match status" value="1"/>
</dbReference>
<dbReference type="InterPro" id="IPR038005">
    <property type="entry name" value="RX-like_CC"/>
</dbReference>
<keyword evidence="11" id="KW-1185">Reference proteome</keyword>
<sequence length="823" mass="92302">MADLTQGAVGSLLGVLATAVKNEADLQKGVERDMQFIKDEMDSMNGFLLHLTKSGNEHDDQQRAWMKQVRDIAYASQDCIELYNLYGMTPPCNSVSSIVDFLPSYVHGKIERHKLAKKIKELKERVKDVGERRERYGVTVPSTEPKRRSDDGAGDDVETMSEARGEFLEALREDEEETTSSDGRKDEAAAGLSSPSIYISTMMRRWIPRPPFDHAIRKLAPELAPHARKVLGALLKHKAGGARKKHDDRRRLHDAVAVCMGMVLRALHAFPQSRVGNEEELNKLMEALDGSTADLPKRVLTFCYSQLNTEEKSCLQYLAAFRQETSISRTSLVRRCAAERLVSDDKEHQLTVEKRAEICFEELLFRGFISPGAYGAAEKVKSCRFGSESVKEFIVEMCKAENFVGGGLPVHLRIQNEIRTAALEQHQGKQLQQQRGDQLPRICMPLAAVNKQWQNDPINKMLRELDSLPKSYRLNVMDLGGCIGILRSHLASICKIRTLKYLSLRNTDVRGLPSQLQELRLLETLDIRQTNIRHGSRSQALLPRSLKHLLAGNVDSQGDAPNATVRIPDSIREMVALEILAHVKVCYRRELRKVENLTKLRKLGLVFVPANEDGMMKDLLRAVGRLSGCLHSLSVRMERPPLNGWLTLDGDMSSPVPSNLVSLRIDGLRTSGLPTWAERLYKLQKITLCNTTLTDQKLGALSELPALVCLRLRHKSYNGRELAFRKPGGFPSLKFLRIENVLVVTELTFQADSAPKLEMIVWSSDHATDDALVAAITVSVAGVENLPKLREVVLKGLREQHPSTLTKDVAKHPKHPRFITHGH</sequence>
<keyword evidence="4" id="KW-0547">Nucleotide-binding</keyword>
<dbReference type="GO" id="GO:0000166">
    <property type="term" value="F:nucleotide binding"/>
    <property type="evidence" value="ECO:0007669"/>
    <property type="project" value="UniProtKB-KW"/>
</dbReference>
<dbReference type="InterPro" id="IPR055414">
    <property type="entry name" value="LRR_R13L4/SHOC2-like"/>
</dbReference>
<reference evidence="10" key="1">
    <citation type="submission" date="2020-10" db="EMBL/GenBank/DDBJ databases">
        <authorList>
            <person name="Han B."/>
            <person name="Lu T."/>
            <person name="Zhao Q."/>
            <person name="Huang X."/>
            <person name="Zhao Y."/>
        </authorList>
    </citation>
    <scope>NUCLEOTIDE SEQUENCE</scope>
</reference>
<dbReference type="Pfam" id="PF18052">
    <property type="entry name" value="Rx_N"/>
    <property type="match status" value="1"/>
</dbReference>
<evidence type="ECO:0000256" key="1">
    <source>
        <dbReference type="ARBA" id="ARBA00008894"/>
    </source>
</evidence>
<dbReference type="Pfam" id="PF23598">
    <property type="entry name" value="LRR_14"/>
    <property type="match status" value="1"/>
</dbReference>
<keyword evidence="2" id="KW-0433">Leucine-rich repeat</keyword>
<evidence type="ECO:0000313" key="10">
    <source>
        <dbReference type="EMBL" id="CAD6267943.1"/>
    </source>
</evidence>
<accession>A0A811RCG9</accession>
<feature type="domain" description="Disease resistance R13L4/SHOC-2-like LRR" evidence="9">
    <location>
        <begin position="470"/>
        <end position="817"/>
    </location>
</feature>
<evidence type="ECO:0000256" key="4">
    <source>
        <dbReference type="ARBA" id="ARBA00022741"/>
    </source>
</evidence>
<gene>
    <name evidence="10" type="ORF">NCGR_LOCUS51248</name>
</gene>
<dbReference type="InterPro" id="IPR041118">
    <property type="entry name" value="Rx_N"/>
</dbReference>
<dbReference type="Proteomes" id="UP000604825">
    <property type="component" value="Unassembled WGS sequence"/>
</dbReference>
<evidence type="ECO:0000256" key="2">
    <source>
        <dbReference type="ARBA" id="ARBA00022614"/>
    </source>
</evidence>
<dbReference type="SUPFAM" id="SSF52058">
    <property type="entry name" value="L domain-like"/>
    <property type="match status" value="1"/>
</dbReference>
<dbReference type="InterPro" id="IPR032675">
    <property type="entry name" value="LRR_dom_sf"/>
</dbReference>
<evidence type="ECO:0000313" key="11">
    <source>
        <dbReference type="Proteomes" id="UP000604825"/>
    </source>
</evidence>
<comment type="similarity">
    <text evidence="1">Belongs to the disease resistance NB-LRR family.</text>
</comment>
<evidence type="ECO:0000256" key="5">
    <source>
        <dbReference type="ARBA" id="ARBA00022821"/>
    </source>
</evidence>
<organism evidence="10 11">
    <name type="scientific">Miscanthus lutarioriparius</name>
    <dbReference type="NCBI Taxonomy" id="422564"/>
    <lineage>
        <taxon>Eukaryota</taxon>
        <taxon>Viridiplantae</taxon>
        <taxon>Streptophyta</taxon>
        <taxon>Embryophyta</taxon>
        <taxon>Tracheophyta</taxon>
        <taxon>Spermatophyta</taxon>
        <taxon>Magnoliopsida</taxon>
        <taxon>Liliopsida</taxon>
        <taxon>Poales</taxon>
        <taxon>Poaceae</taxon>
        <taxon>PACMAD clade</taxon>
        <taxon>Panicoideae</taxon>
        <taxon>Andropogonodae</taxon>
        <taxon>Andropogoneae</taxon>
        <taxon>Saccharinae</taxon>
        <taxon>Miscanthus</taxon>
    </lineage>
</organism>
<keyword evidence="6" id="KW-0175">Coiled coil</keyword>
<dbReference type="PANTHER" id="PTHR23155:SF1091">
    <property type="entry name" value="EXPRESSED PROTEIN"/>
    <property type="match status" value="1"/>
</dbReference>
<dbReference type="Gene3D" id="1.20.5.4130">
    <property type="match status" value="1"/>
</dbReference>
<comment type="caution">
    <text evidence="10">The sequence shown here is derived from an EMBL/GenBank/DDBJ whole genome shotgun (WGS) entry which is preliminary data.</text>
</comment>
<dbReference type="Gene3D" id="3.80.10.10">
    <property type="entry name" value="Ribonuclease Inhibitor"/>
    <property type="match status" value="1"/>
</dbReference>
<feature type="region of interest" description="Disordered" evidence="7">
    <location>
        <begin position="130"/>
        <end position="191"/>
    </location>
</feature>
<evidence type="ECO:0000256" key="7">
    <source>
        <dbReference type="SAM" id="MobiDB-lite"/>
    </source>
</evidence>
<feature type="region of interest" description="Disordered" evidence="7">
    <location>
        <begin position="803"/>
        <end position="823"/>
    </location>
</feature>
<feature type="domain" description="Disease resistance N-terminal" evidence="8">
    <location>
        <begin position="8"/>
        <end position="85"/>
    </location>
</feature>
<dbReference type="GO" id="GO:0098542">
    <property type="term" value="P:defense response to other organism"/>
    <property type="evidence" value="ECO:0007669"/>
    <property type="project" value="TreeGrafter"/>
</dbReference>
<feature type="compositionally biased region" description="Basic and acidic residues" evidence="7">
    <location>
        <begin position="161"/>
        <end position="171"/>
    </location>
</feature>
<dbReference type="PANTHER" id="PTHR23155">
    <property type="entry name" value="DISEASE RESISTANCE PROTEIN RP"/>
    <property type="match status" value="1"/>
</dbReference>
<dbReference type="EMBL" id="CAJGYO010000014">
    <property type="protein sequence ID" value="CAD6267943.1"/>
    <property type="molecule type" value="Genomic_DNA"/>
</dbReference>